<dbReference type="CDD" id="cd00156">
    <property type="entry name" value="REC"/>
    <property type="match status" value="1"/>
</dbReference>
<evidence type="ECO:0000259" key="6">
    <source>
        <dbReference type="PROSITE" id="PS50109"/>
    </source>
</evidence>
<dbReference type="PROSITE" id="PS50109">
    <property type="entry name" value="HIS_KIN"/>
    <property type="match status" value="1"/>
</dbReference>
<accession>A0A1M6N024</accession>
<keyword evidence="11" id="KW-1185">Reference proteome</keyword>
<dbReference type="SMART" id="SM00091">
    <property type="entry name" value="PAS"/>
    <property type="match status" value="2"/>
</dbReference>
<feature type="domain" description="PAS" evidence="8">
    <location>
        <begin position="179"/>
        <end position="250"/>
    </location>
</feature>
<dbReference type="Gene3D" id="1.10.287.130">
    <property type="match status" value="1"/>
</dbReference>
<dbReference type="EC" id="2.7.13.3" evidence="2"/>
<dbReference type="SUPFAM" id="SSF55874">
    <property type="entry name" value="ATPase domain of HSP90 chaperone/DNA topoisomerase II/histidine kinase"/>
    <property type="match status" value="1"/>
</dbReference>
<dbReference type="Gene3D" id="3.30.565.10">
    <property type="entry name" value="Histidine kinase-like ATPase, C-terminal domain"/>
    <property type="match status" value="1"/>
</dbReference>
<dbReference type="InterPro" id="IPR001610">
    <property type="entry name" value="PAC"/>
</dbReference>
<dbReference type="InterPro" id="IPR004358">
    <property type="entry name" value="Sig_transdc_His_kin-like_C"/>
</dbReference>
<dbReference type="SUPFAM" id="SSF47384">
    <property type="entry name" value="Homodimeric domain of signal transducing histidine kinase"/>
    <property type="match status" value="1"/>
</dbReference>
<evidence type="ECO:0000313" key="11">
    <source>
        <dbReference type="Proteomes" id="UP000184171"/>
    </source>
</evidence>
<dbReference type="STRING" id="1122189.SAMN02745165_03456"/>
<dbReference type="CDD" id="cd00082">
    <property type="entry name" value="HisKA"/>
    <property type="match status" value="1"/>
</dbReference>
<dbReference type="InterPro" id="IPR000014">
    <property type="entry name" value="PAS"/>
</dbReference>
<dbReference type="OrthoDB" id="9813024at2"/>
<feature type="modified residue" description="4-aspartylphosphate" evidence="4">
    <location>
        <position position="746"/>
    </location>
</feature>
<feature type="domain" description="Response regulatory" evidence="7">
    <location>
        <begin position="695"/>
        <end position="811"/>
    </location>
</feature>
<dbReference type="SUPFAM" id="SSF55785">
    <property type="entry name" value="PYP-like sensor domain (PAS domain)"/>
    <property type="match status" value="2"/>
</dbReference>
<keyword evidence="3 4" id="KW-0597">Phosphoprotein</keyword>
<feature type="domain" description="Histidine kinase" evidence="6">
    <location>
        <begin position="450"/>
        <end position="675"/>
    </location>
</feature>
<dbReference type="GO" id="GO:0000155">
    <property type="term" value="F:phosphorelay sensor kinase activity"/>
    <property type="evidence" value="ECO:0007669"/>
    <property type="project" value="InterPro"/>
</dbReference>
<dbReference type="SMART" id="SM00387">
    <property type="entry name" value="HATPase_c"/>
    <property type="match status" value="1"/>
</dbReference>
<dbReference type="PROSITE" id="PS50110">
    <property type="entry name" value="RESPONSE_REGULATORY"/>
    <property type="match status" value="1"/>
</dbReference>
<evidence type="ECO:0000256" key="3">
    <source>
        <dbReference type="ARBA" id="ARBA00022553"/>
    </source>
</evidence>
<dbReference type="Gene3D" id="3.40.50.2300">
    <property type="match status" value="1"/>
</dbReference>
<evidence type="ECO:0000259" key="7">
    <source>
        <dbReference type="PROSITE" id="PS50110"/>
    </source>
</evidence>
<dbReference type="InterPro" id="IPR036097">
    <property type="entry name" value="HisK_dim/P_sf"/>
</dbReference>
<dbReference type="PROSITE" id="PS50113">
    <property type="entry name" value="PAC"/>
    <property type="match status" value="2"/>
</dbReference>
<evidence type="ECO:0000259" key="9">
    <source>
        <dbReference type="PROSITE" id="PS50113"/>
    </source>
</evidence>
<proteinExistence type="predicted"/>
<feature type="coiled-coil region" evidence="5">
    <location>
        <begin position="414"/>
        <end position="441"/>
    </location>
</feature>
<dbReference type="Pfam" id="PF02518">
    <property type="entry name" value="HATPase_c"/>
    <property type="match status" value="1"/>
</dbReference>
<evidence type="ECO:0000256" key="4">
    <source>
        <dbReference type="PROSITE-ProRule" id="PRU00169"/>
    </source>
</evidence>
<dbReference type="Pfam" id="PF13426">
    <property type="entry name" value="PAS_9"/>
    <property type="match status" value="2"/>
</dbReference>
<dbReference type="InterPro" id="IPR003594">
    <property type="entry name" value="HATPase_dom"/>
</dbReference>
<evidence type="ECO:0000256" key="2">
    <source>
        <dbReference type="ARBA" id="ARBA00012438"/>
    </source>
</evidence>
<keyword evidence="5" id="KW-0175">Coiled coil</keyword>
<evidence type="ECO:0000256" key="5">
    <source>
        <dbReference type="SAM" id="Coils"/>
    </source>
</evidence>
<dbReference type="CDD" id="cd00130">
    <property type="entry name" value="PAS"/>
    <property type="match status" value="2"/>
</dbReference>
<feature type="domain" description="PAC" evidence="9">
    <location>
        <begin position="253"/>
        <end position="305"/>
    </location>
</feature>
<evidence type="ECO:0000259" key="8">
    <source>
        <dbReference type="PROSITE" id="PS50112"/>
    </source>
</evidence>
<dbReference type="AlphaFoldDB" id="A0A1M6N024"/>
<dbReference type="SMART" id="SM00388">
    <property type="entry name" value="HisKA"/>
    <property type="match status" value="1"/>
</dbReference>
<name>A0A1M6N024_MALRU</name>
<dbReference type="SMART" id="SM00086">
    <property type="entry name" value="PAC"/>
    <property type="match status" value="2"/>
</dbReference>
<dbReference type="InterPro" id="IPR000700">
    <property type="entry name" value="PAS-assoc_C"/>
</dbReference>
<dbReference type="InterPro" id="IPR001789">
    <property type="entry name" value="Sig_transdc_resp-reg_receiver"/>
</dbReference>
<dbReference type="SUPFAM" id="SSF52172">
    <property type="entry name" value="CheY-like"/>
    <property type="match status" value="1"/>
</dbReference>
<dbReference type="InterPro" id="IPR003661">
    <property type="entry name" value="HisK_dim/P_dom"/>
</dbReference>
<sequence length="814" mass="91455">MVPTDHPAYQSMTVSFLEGLLQKVNQTDQFPEFAAQEFLEISGAKTAVLIQEEAHQHRILATIPQRRATMTEQPAFWALVDEMHNHHQIQIWSPEEESPAAAHLNELNAGLSMAVPFETSGKRAGGLLLFGLPELEHVVSLRHIFTAMSQVIALALRSALLFETQELLLESNSLELKKQRESLQAFFDNKLVGMVHKDADNRYLSVNQRWQDMLGYDQEELVGRCADEFIVAEDLEQHRLSIRQLALKVEPTQKCSTRYRRKDGSAFWGAVSASALYDENDNFTGILALIVDETEQRQARLKLQESEKKYRFLLNNLKDAVFLHRFEQDQLGPFVEINSVATERYGYSRDEFLQMTPSDLNAEGRVDSKAPRVYQDQKEYTFEVTHRKKNGETFPVEINAALIALEGEKYILATVRDISERKEAEAEKEKLEEQLRQKYKMEAVGVMAGGMAHNFNNNLSIIMGNIELALLKLDDPQELKPMLEYAKTAVLRSRDLIKQIMLYSRQGQSSKKPISISLIVEETLNLLRSTIPTTIDIDYQVDVDGKTAIIKADPTRIQEALINLCTNAVHAMDESGQLSIAIFTKTLWANDIPAQYQCAPGRYVCLRVKDTGCGMSKEVKEKIFDPFFTTKAVDQGTGMGLSTVQGVVDQLQGLIKVESAPGSGTSFELFFPLAGATDSETAETENKTIPTGSERILFVDDEEMLAELGKEILSYAGYEVSCTTDSRQALAQIKENPHSFDLLVTDQTMPGLTGKELIEQARRIRPELPVILCTGYSSKVNEQELKKAGFDAFCMKPLEMENLLQAVGKALNKC</sequence>
<comment type="catalytic activity">
    <reaction evidence="1">
        <text>ATP + protein L-histidine = ADP + protein N-phospho-L-histidine.</text>
        <dbReference type="EC" id="2.7.13.3"/>
    </reaction>
</comment>
<dbReference type="Gene3D" id="3.30.450.20">
    <property type="entry name" value="PAS domain"/>
    <property type="match status" value="2"/>
</dbReference>
<dbReference type="Pfam" id="PF00072">
    <property type="entry name" value="Response_reg"/>
    <property type="match status" value="1"/>
</dbReference>
<dbReference type="PROSITE" id="PS50112">
    <property type="entry name" value="PAS"/>
    <property type="match status" value="2"/>
</dbReference>
<dbReference type="PRINTS" id="PR00344">
    <property type="entry name" value="BCTRLSENSOR"/>
</dbReference>
<feature type="domain" description="PAS" evidence="8">
    <location>
        <begin position="306"/>
        <end position="353"/>
    </location>
</feature>
<dbReference type="InterPro" id="IPR011006">
    <property type="entry name" value="CheY-like_superfamily"/>
</dbReference>
<dbReference type="RefSeq" id="WP_072909979.1">
    <property type="nucleotide sequence ID" value="NZ_FQZT01000023.1"/>
</dbReference>
<dbReference type="InterPro" id="IPR035965">
    <property type="entry name" value="PAS-like_dom_sf"/>
</dbReference>
<protein>
    <recommendedName>
        <fullName evidence="2">histidine kinase</fullName>
        <ecNumber evidence="2">2.7.13.3</ecNumber>
    </recommendedName>
</protein>
<dbReference type="SMART" id="SM00448">
    <property type="entry name" value="REC"/>
    <property type="match status" value="1"/>
</dbReference>
<reference evidence="10 11" key="1">
    <citation type="submission" date="2016-11" db="EMBL/GenBank/DDBJ databases">
        <authorList>
            <person name="Jaros S."/>
            <person name="Januszkiewicz K."/>
            <person name="Wedrychowicz H."/>
        </authorList>
    </citation>
    <scope>NUCLEOTIDE SEQUENCE [LARGE SCALE GENOMIC DNA]</scope>
    <source>
        <strain evidence="10 11">DSM 5091</strain>
    </source>
</reference>
<dbReference type="Proteomes" id="UP000184171">
    <property type="component" value="Unassembled WGS sequence"/>
</dbReference>
<evidence type="ECO:0000256" key="1">
    <source>
        <dbReference type="ARBA" id="ARBA00000085"/>
    </source>
</evidence>
<evidence type="ECO:0000313" key="10">
    <source>
        <dbReference type="EMBL" id="SHJ88953.1"/>
    </source>
</evidence>
<organism evidence="10 11">
    <name type="scientific">Malonomonas rubra DSM 5091</name>
    <dbReference type="NCBI Taxonomy" id="1122189"/>
    <lineage>
        <taxon>Bacteria</taxon>
        <taxon>Pseudomonadati</taxon>
        <taxon>Thermodesulfobacteriota</taxon>
        <taxon>Desulfuromonadia</taxon>
        <taxon>Desulfuromonadales</taxon>
        <taxon>Geopsychrobacteraceae</taxon>
        <taxon>Malonomonas</taxon>
    </lineage>
</organism>
<dbReference type="InterPro" id="IPR036890">
    <property type="entry name" value="HATPase_C_sf"/>
</dbReference>
<dbReference type="PANTHER" id="PTHR43065:SF42">
    <property type="entry name" value="TWO-COMPONENT SENSOR PPRA"/>
    <property type="match status" value="1"/>
</dbReference>
<dbReference type="InterPro" id="IPR005467">
    <property type="entry name" value="His_kinase_dom"/>
</dbReference>
<dbReference type="NCBIfam" id="TIGR00229">
    <property type="entry name" value="sensory_box"/>
    <property type="match status" value="2"/>
</dbReference>
<dbReference type="PANTHER" id="PTHR43065">
    <property type="entry name" value="SENSOR HISTIDINE KINASE"/>
    <property type="match status" value="1"/>
</dbReference>
<dbReference type="EMBL" id="FQZT01000023">
    <property type="protein sequence ID" value="SHJ88953.1"/>
    <property type="molecule type" value="Genomic_DNA"/>
</dbReference>
<feature type="domain" description="PAC" evidence="9">
    <location>
        <begin position="380"/>
        <end position="430"/>
    </location>
</feature>
<gene>
    <name evidence="10" type="ORF">SAMN02745165_03456</name>
</gene>